<dbReference type="Pfam" id="PF00072">
    <property type="entry name" value="Response_reg"/>
    <property type="match status" value="1"/>
</dbReference>
<dbReference type="PANTHER" id="PTHR43874">
    <property type="entry name" value="TWO-COMPONENT RESPONSE REGULATOR"/>
    <property type="match status" value="1"/>
</dbReference>
<dbReference type="Proteomes" id="UP001604336">
    <property type="component" value="Unassembled WGS sequence"/>
</dbReference>
<evidence type="ECO:0000256" key="5">
    <source>
        <dbReference type="SAM" id="MobiDB-lite"/>
    </source>
</evidence>
<dbReference type="Gene3D" id="3.40.50.2300">
    <property type="match status" value="1"/>
</dbReference>
<dbReference type="EMBL" id="JBFOLK010000005">
    <property type="protein sequence ID" value="KAL2512314.1"/>
    <property type="molecule type" value="Genomic_DNA"/>
</dbReference>
<dbReference type="InterPro" id="IPR045279">
    <property type="entry name" value="ARR-like"/>
</dbReference>
<dbReference type="GO" id="GO:0000160">
    <property type="term" value="P:phosphorelay signal transduction system"/>
    <property type="evidence" value="ECO:0007669"/>
    <property type="project" value="UniProtKB-KW"/>
</dbReference>
<dbReference type="SUPFAM" id="SSF52172">
    <property type="entry name" value="CheY-like"/>
    <property type="match status" value="1"/>
</dbReference>
<name>A0ABD1THW2_9LAMI</name>
<keyword evidence="1" id="KW-0902">Two-component regulatory system</keyword>
<reference evidence="8" key="1">
    <citation type="submission" date="2024-07" db="EMBL/GenBank/DDBJ databases">
        <title>Two chromosome-level genome assemblies of Korean endemic species Abeliophyllum distichum and Forsythia ovata (Oleaceae).</title>
        <authorList>
            <person name="Jang H."/>
        </authorList>
    </citation>
    <scope>NUCLEOTIDE SEQUENCE [LARGE SCALE GENOMIC DNA]</scope>
</reference>
<feature type="domain" description="Response regulatory" evidence="6">
    <location>
        <begin position="1"/>
        <end position="65"/>
    </location>
</feature>
<organism evidence="7 8">
    <name type="scientific">Abeliophyllum distichum</name>
    <dbReference type="NCBI Taxonomy" id="126358"/>
    <lineage>
        <taxon>Eukaryota</taxon>
        <taxon>Viridiplantae</taxon>
        <taxon>Streptophyta</taxon>
        <taxon>Embryophyta</taxon>
        <taxon>Tracheophyta</taxon>
        <taxon>Spermatophyta</taxon>
        <taxon>Magnoliopsida</taxon>
        <taxon>eudicotyledons</taxon>
        <taxon>Gunneridae</taxon>
        <taxon>Pentapetalae</taxon>
        <taxon>asterids</taxon>
        <taxon>lamiids</taxon>
        <taxon>Lamiales</taxon>
        <taxon>Oleaceae</taxon>
        <taxon>Forsythieae</taxon>
        <taxon>Abeliophyllum</taxon>
    </lineage>
</organism>
<evidence type="ECO:0000256" key="2">
    <source>
        <dbReference type="ARBA" id="ARBA00023015"/>
    </source>
</evidence>
<dbReference type="PROSITE" id="PS50110">
    <property type="entry name" value="RESPONSE_REGULATORY"/>
    <property type="match status" value="1"/>
</dbReference>
<keyword evidence="8" id="KW-1185">Reference proteome</keyword>
<evidence type="ECO:0000313" key="7">
    <source>
        <dbReference type="EMBL" id="KAL2512314.1"/>
    </source>
</evidence>
<dbReference type="PANTHER" id="PTHR43874:SF125">
    <property type="entry name" value="TWO-COMPONENT RESPONSE REGULATOR-LIKE APRR7"/>
    <property type="match status" value="1"/>
</dbReference>
<evidence type="ECO:0000256" key="3">
    <source>
        <dbReference type="ARBA" id="ARBA00023163"/>
    </source>
</evidence>
<dbReference type="InterPro" id="IPR001789">
    <property type="entry name" value="Sig_transdc_resp-reg_receiver"/>
</dbReference>
<feature type="compositionally biased region" description="Polar residues" evidence="5">
    <location>
        <begin position="117"/>
        <end position="134"/>
    </location>
</feature>
<proteinExistence type="predicted"/>
<accession>A0ABD1THW2</accession>
<evidence type="ECO:0000259" key="6">
    <source>
        <dbReference type="PROSITE" id="PS50110"/>
    </source>
</evidence>
<keyword evidence="2" id="KW-0805">Transcription regulation</keyword>
<comment type="caution">
    <text evidence="7">The sequence shown here is derived from an EMBL/GenBank/DDBJ whole genome shotgun (WGS) entry which is preliminary data.</text>
</comment>
<evidence type="ECO:0000256" key="4">
    <source>
        <dbReference type="PROSITE-ProRule" id="PRU00169"/>
    </source>
</evidence>
<protein>
    <submittedName>
        <fullName evidence="7">Two-component response regulator-like APRR7</fullName>
    </submittedName>
</protein>
<sequence>MPYLSGMGLLTKIKNHKTCKNIPVIMMPANDSMGIVFKCLSKGAADFLLKPIRKNEVKNLWQIKFRTTTTTIINITTLITLQGQQPLSHNDLSLGNLTAVAANGGPSDKLAQEIEGNANNYGSASKSNGQNGSSGHCERD</sequence>
<comment type="caution">
    <text evidence="4">Lacks conserved residue(s) required for the propagation of feature annotation.</text>
</comment>
<evidence type="ECO:0000256" key="1">
    <source>
        <dbReference type="ARBA" id="ARBA00023012"/>
    </source>
</evidence>
<dbReference type="InterPro" id="IPR011006">
    <property type="entry name" value="CheY-like_superfamily"/>
</dbReference>
<keyword evidence="3" id="KW-0804">Transcription</keyword>
<evidence type="ECO:0000313" key="8">
    <source>
        <dbReference type="Proteomes" id="UP001604336"/>
    </source>
</evidence>
<dbReference type="AlphaFoldDB" id="A0ABD1THW2"/>
<feature type="region of interest" description="Disordered" evidence="5">
    <location>
        <begin position="108"/>
        <end position="140"/>
    </location>
</feature>
<gene>
    <name evidence="7" type="ORF">Adt_17914</name>
</gene>